<dbReference type="PANTHER" id="PTHR36350">
    <property type="entry name" value="TRANSMEMBRANE PROTEIN"/>
    <property type="match status" value="1"/>
</dbReference>
<feature type="compositionally biased region" description="Low complexity" evidence="1">
    <location>
        <begin position="56"/>
        <end position="68"/>
    </location>
</feature>
<protein>
    <submittedName>
        <fullName evidence="2">Uncharacterized protein</fullName>
    </submittedName>
</protein>
<feature type="compositionally biased region" description="Acidic residues" evidence="1">
    <location>
        <begin position="133"/>
        <end position="168"/>
    </location>
</feature>
<dbReference type="SUPFAM" id="SSF48452">
    <property type="entry name" value="TPR-like"/>
    <property type="match status" value="1"/>
</dbReference>
<reference evidence="2" key="2">
    <citation type="submission" date="2008-12" db="EMBL/GenBank/DDBJ databases">
        <title>Improved gene annotation of the rice (Oryza sativa) genomes.</title>
        <authorList>
            <person name="Wang J."/>
            <person name="Li R."/>
            <person name="Fan W."/>
            <person name="Huang Q."/>
            <person name="Zhang J."/>
            <person name="Zhou Y."/>
            <person name="Hu Y."/>
            <person name="Zi S."/>
            <person name="Li J."/>
            <person name="Ni P."/>
            <person name="Zheng H."/>
            <person name="Zhang Y."/>
            <person name="Zhao M."/>
            <person name="Hao Q."/>
            <person name="McDermott J."/>
            <person name="Samudrala R."/>
            <person name="Kristiansen K."/>
            <person name="Wong G.K.-S."/>
        </authorList>
    </citation>
    <scope>NUCLEOTIDE SEQUENCE</scope>
</reference>
<accession>B9FI84</accession>
<reference evidence="2" key="1">
    <citation type="journal article" date="2005" name="PLoS Biol.">
        <title>The genomes of Oryza sativa: a history of duplications.</title>
        <authorList>
            <person name="Yu J."/>
            <person name="Wang J."/>
            <person name="Lin W."/>
            <person name="Li S."/>
            <person name="Li H."/>
            <person name="Zhou J."/>
            <person name="Ni P."/>
            <person name="Dong W."/>
            <person name="Hu S."/>
            <person name="Zeng C."/>
            <person name="Zhang J."/>
            <person name="Zhang Y."/>
            <person name="Li R."/>
            <person name="Xu Z."/>
            <person name="Li S."/>
            <person name="Li X."/>
            <person name="Zheng H."/>
            <person name="Cong L."/>
            <person name="Lin L."/>
            <person name="Yin J."/>
            <person name="Geng J."/>
            <person name="Li G."/>
            <person name="Shi J."/>
            <person name="Liu J."/>
            <person name="Lv H."/>
            <person name="Li J."/>
            <person name="Wang J."/>
            <person name="Deng Y."/>
            <person name="Ran L."/>
            <person name="Shi X."/>
            <person name="Wang X."/>
            <person name="Wu Q."/>
            <person name="Li C."/>
            <person name="Ren X."/>
            <person name="Wang J."/>
            <person name="Wang X."/>
            <person name="Li D."/>
            <person name="Liu D."/>
            <person name="Zhang X."/>
            <person name="Ji Z."/>
            <person name="Zhao W."/>
            <person name="Sun Y."/>
            <person name="Zhang Z."/>
            <person name="Bao J."/>
            <person name="Han Y."/>
            <person name="Dong L."/>
            <person name="Ji J."/>
            <person name="Chen P."/>
            <person name="Wu S."/>
            <person name="Liu J."/>
            <person name="Xiao Y."/>
            <person name="Bu D."/>
            <person name="Tan J."/>
            <person name="Yang L."/>
            <person name="Ye C."/>
            <person name="Zhang J."/>
            <person name="Xu J."/>
            <person name="Zhou Y."/>
            <person name="Yu Y."/>
            <person name="Zhang B."/>
            <person name="Zhuang S."/>
            <person name="Wei H."/>
            <person name="Liu B."/>
            <person name="Lei M."/>
            <person name="Yu H."/>
            <person name="Li Y."/>
            <person name="Xu H."/>
            <person name="Wei S."/>
            <person name="He X."/>
            <person name="Fang L."/>
            <person name="Zhang Z."/>
            <person name="Zhang Y."/>
            <person name="Huang X."/>
            <person name="Su Z."/>
            <person name="Tong W."/>
            <person name="Li J."/>
            <person name="Tong Z."/>
            <person name="Li S."/>
            <person name="Ye J."/>
            <person name="Wang L."/>
            <person name="Fang L."/>
            <person name="Lei T."/>
            <person name="Chen C."/>
            <person name="Chen H."/>
            <person name="Xu Z."/>
            <person name="Li H."/>
            <person name="Huang H."/>
            <person name="Zhang F."/>
            <person name="Xu H."/>
            <person name="Li N."/>
            <person name="Zhao C."/>
            <person name="Li S."/>
            <person name="Dong L."/>
            <person name="Huang Y."/>
            <person name="Li L."/>
            <person name="Xi Y."/>
            <person name="Qi Q."/>
            <person name="Li W."/>
            <person name="Zhang B."/>
            <person name="Hu W."/>
            <person name="Zhang Y."/>
            <person name="Tian X."/>
            <person name="Jiao Y."/>
            <person name="Liang X."/>
            <person name="Jin J."/>
            <person name="Gao L."/>
            <person name="Zheng W."/>
            <person name="Hao B."/>
            <person name="Liu S."/>
            <person name="Wang W."/>
            <person name="Yuan L."/>
            <person name="Cao M."/>
            <person name="McDermott J."/>
            <person name="Samudrala R."/>
            <person name="Wang J."/>
            <person name="Wong G.K."/>
            <person name="Yang H."/>
        </authorList>
    </citation>
    <scope>NUCLEOTIDE SEQUENCE [LARGE SCALE GENOMIC DNA]</scope>
</reference>
<dbReference type="InterPro" id="IPR011990">
    <property type="entry name" value="TPR-like_helical_dom_sf"/>
</dbReference>
<feature type="compositionally biased region" description="Acidic residues" evidence="1">
    <location>
        <begin position="115"/>
        <end position="124"/>
    </location>
</feature>
<feature type="region of interest" description="Disordered" evidence="1">
    <location>
        <begin position="100"/>
        <end position="168"/>
    </location>
</feature>
<sequence length="407" mass="45919">MAMSFLSTTAASSSQPPLPARRLPRRNPSLPFPLRPPHRLSPFSAPPPEPHRLTYRTHSTSSSSRTPTAAGLLSPVISTSRTLIFLLVASLLSLSGVRPLPSLASPPPPTQQPQETEEQEQQQESEEKQQQQQEEEGVEAEVEEAWLRQDEEEEVEEKEEEEEEADDEVQMYMEILSRDPGDVDALKCALFAKMRRAEWGGALGFARRLREAEPGEVEWRLMEALLHELKGDLAEAERLFNEVLAEKPLLVRALHIAELVLAFSNVEGFVGLALCMHKRSEGPTVFEMLEKALQLAISGERVPEERNIKLLIAQMHVVKGQLDVASEKLQNLINEDPRDFRPHLCQGIVYALLDKKEEADELFDTYRSLVPDEFPDKSFISDVIQAARVESKDRLQKDFGSEFLSKK</sequence>
<feature type="region of interest" description="Disordered" evidence="1">
    <location>
        <begin position="1"/>
        <end position="70"/>
    </location>
</feature>
<organism evidence="2">
    <name type="scientific">Oryza sativa subsp. japonica</name>
    <name type="common">Rice</name>
    <dbReference type="NCBI Taxonomy" id="39947"/>
    <lineage>
        <taxon>Eukaryota</taxon>
        <taxon>Viridiplantae</taxon>
        <taxon>Streptophyta</taxon>
        <taxon>Embryophyta</taxon>
        <taxon>Tracheophyta</taxon>
        <taxon>Spermatophyta</taxon>
        <taxon>Magnoliopsida</taxon>
        <taxon>Liliopsida</taxon>
        <taxon>Poales</taxon>
        <taxon>Poaceae</taxon>
        <taxon>BOP clade</taxon>
        <taxon>Oryzoideae</taxon>
        <taxon>Oryzeae</taxon>
        <taxon>Oryzinae</taxon>
        <taxon>Oryza</taxon>
        <taxon>Oryza sativa</taxon>
    </lineage>
</organism>
<dbReference type="Proteomes" id="UP000007752">
    <property type="component" value="Chromosome 5"/>
</dbReference>
<name>B9FI84_ORYSJ</name>
<feature type="compositionally biased region" description="Polar residues" evidence="1">
    <location>
        <begin position="1"/>
        <end position="11"/>
    </location>
</feature>
<evidence type="ECO:0000313" key="2">
    <source>
        <dbReference type="EMBL" id="EEE62561.1"/>
    </source>
</evidence>
<proteinExistence type="predicted"/>
<dbReference type="PANTHER" id="PTHR36350:SF3">
    <property type="entry name" value="TRANSMEMBRANE PROTEIN"/>
    <property type="match status" value="1"/>
</dbReference>
<dbReference type="AlphaFoldDB" id="B9FI84"/>
<evidence type="ECO:0000256" key="1">
    <source>
        <dbReference type="SAM" id="MobiDB-lite"/>
    </source>
</evidence>
<dbReference type="EMBL" id="CM000142">
    <property type="protein sequence ID" value="EEE62561.1"/>
    <property type="molecule type" value="Genomic_DNA"/>
</dbReference>
<gene>
    <name evidence="2" type="ORF">OsJ_17360</name>
</gene>
<dbReference type="Gene3D" id="1.25.40.10">
    <property type="entry name" value="Tetratricopeptide repeat domain"/>
    <property type="match status" value="2"/>
</dbReference>